<dbReference type="GO" id="GO:0005886">
    <property type="term" value="C:plasma membrane"/>
    <property type="evidence" value="ECO:0007669"/>
    <property type="project" value="TreeGrafter"/>
</dbReference>
<dbReference type="Proteomes" id="UP001458880">
    <property type="component" value="Unassembled WGS sequence"/>
</dbReference>
<dbReference type="InterPro" id="IPR023578">
    <property type="entry name" value="Ras_GEF_dom_sf"/>
</dbReference>
<dbReference type="GO" id="GO:0005085">
    <property type="term" value="F:guanyl-nucleotide exchange factor activity"/>
    <property type="evidence" value="ECO:0007669"/>
    <property type="project" value="UniProtKB-KW"/>
</dbReference>
<evidence type="ECO:0000259" key="3">
    <source>
        <dbReference type="PROSITE" id="PS50009"/>
    </source>
</evidence>
<dbReference type="PANTHER" id="PTHR23113:SF368">
    <property type="entry name" value="CELL DIVISION CONTROL PROTEIN 25"/>
    <property type="match status" value="1"/>
</dbReference>
<organism evidence="4 5">
    <name type="scientific">Popillia japonica</name>
    <name type="common">Japanese beetle</name>
    <dbReference type="NCBI Taxonomy" id="7064"/>
    <lineage>
        <taxon>Eukaryota</taxon>
        <taxon>Metazoa</taxon>
        <taxon>Ecdysozoa</taxon>
        <taxon>Arthropoda</taxon>
        <taxon>Hexapoda</taxon>
        <taxon>Insecta</taxon>
        <taxon>Pterygota</taxon>
        <taxon>Neoptera</taxon>
        <taxon>Endopterygota</taxon>
        <taxon>Coleoptera</taxon>
        <taxon>Polyphaga</taxon>
        <taxon>Scarabaeiformia</taxon>
        <taxon>Scarabaeidae</taxon>
        <taxon>Rutelinae</taxon>
        <taxon>Popillia</taxon>
    </lineage>
</organism>
<dbReference type="InterPro" id="IPR036964">
    <property type="entry name" value="RASGEF_cat_dom_sf"/>
</dbReference>
<reference evidence="4 5" key="1">
    <citation type="journal article" date="2024" name="BMC Genomics">
        <title>De novo assembly and annotation of Popillia japonica's genome with initial clues to its potential as an invasive pest.</title>
        <authorList>
            <person name="Cucini C."/>
            <person name="Boschi S."/>
            <person name="Funari R."/>
            <person name="Cardaioli E."/>
            <person name="Iannotti N."/>
            <person name="Marturano G."/>
            <person name="Paoli F."/>
            <person name="Bruttini M."/>
            <person name="Carapelli A."/>
            <person name="Frati F."/>
            <person name="Nardi F."/>
        </authorList>
    </citation>
    <scope>NUCLEOTIDE SEQUENCE [LARGE SCALE GENOMIC DNA]</scope>
    <source>
        <strain evidence="4">DMR45628</strain>
    </source>
</reference>
<dbReference type="AlphaFoldDB" id="A0AAW1KPF5"/>
<sequence length="238" mass="26702">MRQLNGPGLLHLAKKHQPHIHDHPLLDLDELEKRNPLTAQTQTCAELEELQELLHFPEEVALRLADTEYQLFYQVPPIDYLRQVTLDLGGATGTSADNLPSNSSTARSSVATLIKRFNEVSAWVTQLIISQPTHDARRAVLSCVLRVALSSWNIGNFNGAMEIIAGLKHDALTAKGQVSQLLHYNQNKRILKPQLCKLLWKSDLCTKYGEDRKNHTITEVVSFACVLDSNILSHIQVE</sequence>
<feature type="domain" description="Ras-GEF" evidence="3">
    <location>
        <begin position="56"/>
        <end position="238"/>
    </location>
</feature>
<evidence type="ECO:0000313" key="5">
    <source>
        <dbReference type="Proteomes" id="UP001458880"/>
    </source>
</evidence>
<evidence type="ECO:0000256" key="2">
    <source>
        <dbReference type="PROSITE-ProRule" id="PRU00168"/>
    </source>
</evidence>
<dbReference type="InterPro" id="IPR008937">
    <property type="entry name" value="Ras-like_GEF"/>
</dbReference>
<comment type="caution">
    <text evidence="4">The sequence shown here is derived from an EMBL/GenBank/DDBJ whole genome shotgun (WGS) entry which is preliminary data.</text>
</comment>
<dbReference type="GO" id="GO:0007265">
    <property type="term" value="P:Ras protein signal transduction"/>
    <property type="evidence" value="ECO:0007669"/>
    <property type="project" value="TreeGrafter"/>
</dbReference>
<keyword evidence="1 2" id="KW-0344">Guanine-nucleotide releasing factor</keyword>
<dbReference type="SMART" id="SM00147">
    <property type="entry name" value="RasGEF"/>
    <property type="match status" value="1"/>
</dbReference>
<evidence type="ECO:0000256" key="1">
    <source>
        <dbReference type="ARBA" id="ARBA00022658"/>
    </source>
</evidence>
<accession>A0AAW1KPF5</accession>
<dbReference type="PROSITE" id="PS50009">
    <property type="entry name" value="RASGEF_CAT"/>
    <property type="match status" value="1"/>
</dbReference>
<dbReference type="SUPFAM" id="SSF48366">
    <property type="entry name" value="Ras GEF"/>
    <property type="match status" value="1"/>
</dbReference>
<name>A0AAW1KPF5_POPJA</name>
<protein>
    <submittedName>
        <fullName evidence="4">RasGEF domain</fullName>
    </submittedName>
</protein>
<evidence type="ECO:0000313" key="4">
    <source>
        <dbReference type="EMBL" id="KAK9721952.1"/>
    </source>
</evidence>
<dbReference type="EMBL" id="JASPKY010000193">
    <property type="protein sequence ID" value="KAK9721952.1"/>
    <property type="molecule type" value="Genomic_DNA"/>
</dbReference>
<dbReference type="InterPro" id="IPR001895">
    <property type="entry name" value="RASGEF_cat_dom"/>
</dbReference>
<gene>
    <name evidence="4" type="ORF">QE152_g19947</name>
</gene>
<keyword evidence="5" id="KW-1185">Reference proteome</keyword>
<dbReference type="Gene3D" id="1.10.840.10">
    <property type="entry name" value="Ras guanine-nucleotide exchange factors catalytic domain"/>
    <property type="match status" value="1"/>
</dbReference>
<dbReference type="Pfam" id="PF00617">
    <property type="entry name" value="RasGEF"/>
    <property type="match status" value="1"/>
</dbReference>
<dbReference type="PANTHER" id="PTHR23113">
    <property type="entry name" value="GUANINE NUCLEOTIDE EXCHANGE FACTOR"/>
    <property type="match status" value="1"/>
</dbReference>
<proteinExistence type="predicted"/>